<reference evidence="1" key="1">
    <citation type="journal article" date="2016" name="Sci. Rep.">
        <title>Molecular characterization of firefly nuptial gifts: a multi-omics approach sheds light on postcopulatory sexual selection.</title>
        <authorList>
            <person name="Al-Wathiqui N."/>
            <person name="Fallon T.R."/>
            <person name="South A."/>
            <person name="Weng J.K."/>
            <person name="Lewis S.M."/>
        </authorList>
    </citation>
    <scope>NUCLEOTIDE SEQUENCE</scope>
</reference>
<protein>
    <submittedName>
        <fullName evidence="1">Uncharacterized protein</fullName>
    </submittedName>
</protein>
<name>A0A1Y1KU41_PHOPY</name>
<evidence type="ECO:0000313" key="1">
    <source>
        <dbReference type="EMBL" id="JAV64088.1"/>
    </source>
</evidence>
<organism evidence="1">
    <name type="scientific">Photinus pyralis</name>
    <name type="common">Common eastern firefly</name>
    <name type="synonym">Lampyris pyralis</name>
    <dbReference type="NCBI Taxonomy" id="7054"/>
    <lineage>
        <taxon>Eukaryota</taxon>
        <taxon>Metazoa</taxon>
        <taxon>Ecdysozoa</taxon>
        <taxon>Arthropoda</taxon>
        <taxon>Hexapoda</taxon>
        <taxon>Insecta</taxon>
        <taxon>Pterygota</taxon>
        <taxon>Neoptera</taxon>
        <taxon>Endopterygota</taxon>
        <taxon>Coleoptera</taxon>
        <taxon>Polyphaga</taxon>
        <taxon>Elateriformia</taxon>
        <taxon>Elateroidea</taxon>
        <taxon>Lampyridae</taxon>
        <taxon>Lampyrinae</taxon>
        <taxon>Photinus</taxon>
    </lineage>
</organism>
<accession>A0A1Y1KU41</accession>
<dbReference type="EMBL" id="GEZM01075410">
    <property type="protein sequence ID" value="JAV64088.1"/>
    <property type="molecule type" value="Transcribed_RNA"/>
</dbReference>
<sequence>MAFLHAQSCECIKSELDLFALPATQTSIESGEWVFYKPLSSLTDDAPIEFVIPGSGNDYLDLSHTMLYITARIVKQDDSILGVGDVVGPANNWLHTLYSQVEICLNQKLVSPPNNTYAYRAYIETLLNYGLEAKTSHLGCSLWHNDTPKKMDTLTADNVGFTILTSSRSSRE</sequence>
<dbReference type="AlphaFoldDB" id="A0A1Y1KU41"/>
<proteinExistence type="predicted"/>